<dbReference type="InterPro" id="IPR013328">
    <property type="entry name" value="6PGD_dom2"/>
</dbReference>
<dbReference type="InterPro" id="IPR013752">
    <property type="entry name" value="KPA_reductase"/>
</dbReference>
<comment type="similarity">
    <text evidence="2">Belongs to the ketopantoate reductase family.</text>
</comment>
<comment type="catalytic activity">
    <reaction evidence="8">
        <text>(R)-pantoate + NADP(+) = 2-dehydropantoate + NADPH + H(+)</text>
        <dbReference type="Rhea" id="RHEA:16233"/>
        <dbReference type="ChEBI" id="CHEBI:11561"/>
        <dbReference type="ChEBI" id="CHEBI:15378"/>
        <dbReference type="ChEBI" id="CHEBI:15980"/>
        <dbReference type="ChEBI" id="CHEBI:57783"/>
        <dbReference type="ChEBI" id="CHEBI:58349"/>
        <dbReference type="EC" id="1.1.1.169"/>
    </reaction>
</comment>
<dbReference type="EMBL" id="CP042425">
    <property type="protein sequence ID" value="QEL20392.1"/>
    <property type="molecule type" value="Genomic_DNA"/>
</dbReference>
<feature type="domain" description="Ketopantoate reductase N-terminal" evidence="9">
    <location>
        <begin position="6"/>
        <end position="95"/>
    </location>
</feature>
<dbReference type="Proteomes" id="UP000324974">
    <property type="component" value="Chromosome"/>
</dbReference>
<dbReference type="Pfam" id="PF02558">
    <property type="entry name" value="ApbA"/>
    <property type="match status" value="1"/>
</dbReference>
<dbReference type="SUPFAM" id="SSF51735">
    <property type="entry name" value="NAD(P)-binding Rossmann-fold domains"/>
    <property type="match status" value="1"/>
</dbReference>
<organism evidence="11 12">
    <name type="scientific">Limnoglobus roseus</name>
    <dbReference type="NCBI Taxonomy" id="2598579"/>
    <lineage>
        <taxon>Bacteria</taxon>
        <taxon>Pseudomonadati</taxon>
        <taxon>Planctomycetota</taxon>
        <taxon>Planctomycetia</taxon>
        <taxon>Gemmatales</taxon>
        <taxon>Gemmataceae</taxon>
        <taxon>Limnoglobus</taxon>
    </lineage>
</organism>
<dbReference type="PANTHER" id="PTHR43765">
    <property type="entry name" value="2-DEHYDROPANTOATE 2-REDUCTASE-RELATED"/>
    <property type="match status" value="1"/>
</dbReference>
<keyword evidence="12" id="KW-1185">Reference proteome</keyword>
<dbReference type="InterPro" id="IPR008927">
    <property type="entry name" value="6-PGluconate_DH-like_C_sf"/>
</dbReference>
<dbReference type="RefSeq" id="WP_149114698.1">
    <property type="nucleotide sequence ID" value="NZ_CP042425.1"/>
</dbReference>
<dbReference type="Pfam" id="PF08546">
    <property type="entry name" value="ApbA_C"/>
    <property type="match status" value="1"/>
</dbReference>
<accession>A0A5C1ARQ6</accession>
<proteinExistence type="inferred from homology"/>
<dbReference type="Gene3D" id="1.10.1040.10">
    <property type="entry name" value="N-(1-d-carboxylethyl)-l-norvaline Dehydrogenase, domain 2"/>
    <property type="match status" value="1"/>
</dbReference>
<dbReference type="SUPFAM" id="SSF48179">
    <property type="entry name" value="6-phosphogluconate dehydrogenase C-terminal domain-like"/>
    <property type="match status" value="1"/>
</dbReference>
<feature type="domain" description="Ketopantoate reductase C-terminal" evidence="10">
    <location>
        <begin position="162"/>
        <end position="299"/>
    </location>
</feature>
<dbReference type="GO" id="GO:0050661">
    <property type="term" value="F:NADP binding"/>
    <property type="evidence" value="ECO:0007669"/>
    <property type="project" value="TreeGrafter"/>
</dbReference>
<dbReference type="GO" id="GO:0008677">
    <property type="term" value="F:2-dehydropantoate 2-reductase activity"/>
    <property type="evidence" value="ECO:0007669"/>
    <property type="project" value="UniProtKB-EC"/>
</dbReference>
<dbReference type="OrthoDB" id="8543548at2"/>
<comment type="pathway">
    <text evidence="1">Cofactor biosynthesis; (R)-pantothenate biosynthesis; (R)-pantoate from 3-methyl-2-oxobutanoate: step 2/2.</text>
</comment>
<evidence type="ECO:0000259" key="9">
    <source>
        <dbReference type="Pfam" id="PF02558"/>
    </source>
</evidence>
<evidence type="ECO:0000256" key="7">
    <source>
        <dbReference type="ARBA" id="ARBA00032024"/>
    </source>
</evidence>
<keyword evidence="6" id="KW-0560">Oxidoreductase</keyword>
<dbReference type="InterPro" id="IPR013332">
    <property type="entry name" value="KPR_N"/>
</dbReference>
<reference evidence="12" key="1">
    <citation type="submission" date="2019-08" db="EMBL/GenBank/DDBJ databases">
        <title>Limnoglobus roseus gen. nov., sp. nov., a novel freshwater planctomycete with a giant genome from the family Gemmataceae.</title>
        <authorList>
            <person name="Kulichevskaya I.S."/>
            <person name="Naumoff D.G."/>
            <person name="Miroshnikov K."/>
            <person name="Ivanova A."/>
            <person name="Philippov D.A."/>
            <person name="Hakobyan A."/>
            <person name="Rijpstra I.C."/>
            <person name="Sinninghe Damste J.S."/>
            <person name="Liesack W."/>
            <person name="Dedysh S.N."/>
        </authorList>
    </citation>
    <scope>NUCLEOTIDE SEQUENCE [LARGE SCALE GENOMIC DNA]</scope>
    <source>
        <strain evidence="12">PX52</strain>
    </source>
</reference>
<name>A0A5C1ARQ6_9BACT</name>
<sequence length="317" mass="34318">MSTDAVTVVGAGGIGSAVGAAFRTAGIPVVLVESNPAKIEHGRREGWTVVPFAEWQPGAADLIFLCVKCYDNAAVLAKLPPAALLVPIQNGFDPQLDAFGHAAEGIASFVAACPPDRVETVITRPGELHVGSRGSHPAPPRLLDLMSRLNPKLFRLKLVPNVLPIKYTKLMYNAAISPLAAASGIDNGQLLSDPSARRLFFSLIQENYAILSAAGVELGTVGPFHPRTVARILRQKWLARLMAKFFEPSLRGTYCSMAGEIEKGRTELDNYNGHLLELAAGRVDVPLNRAVYDLVKRMEREKEKPARDVIQRLGKQV</sequence>
<dbReference type="PANTHER" id="PTHR43765:SF2">
    <property type="entry name" value="2-DEHYDROPANTOATE 2-REDUCTASE"/>
    <property type="match status" value="1"/>
</dbReference>
<evidence type="ECO:0000259" key="10">
    <source>
        <dbReference type="Pfam" id="PF08546"/>
    </source>
</evidence>
<evidence type="ECO:0000256" key="6">
    <source>
        <dbReference type="ARBA" id="ARBA00023002"/>
    </source>
</evidence>
<evidence type="ECO:0000256" key="1">
    <source>
        <dbReference type="ARBA" id="ARBA00004994"/>
    </source>
</evidence>
<dbReference type="AlphaFoldDB" id="A0A5C1ARQ6"/>
<dbReference type="GO" id="GO:0005737">
    <property type="term" value="C:cytoplasm"/>
    <property type="evidence" value="ECO:0007669"/>
    <property type="project" value="TreeGrafter"/>
</dbReference>
<protein>
    <recommendedName>
        <fullName evidence="4">2-dehydropantoate 2-reductase</fullName>
        <ecNumber evidence="3">1.1.1.169</ecNumber>
    </recommendedName>
    <alternativeName>
        <fullName evidence="7">Ketopantoate reductase</fullName>
    </alternativeName>
</protein>
<evidence type="ECO:0000313" key="12">
    <source>
        <dbReference type="Proteomes" id="UP000324974"/>
    </source>
</evidence>
<evidence type="ECO:0000256" key="5">
    <source>
        <dbReference type="ARBA" id="ARBA00022857"/>
    </source>
</evidence>
<dbReference type="KEGG" id="lrs:PX52LOC_07485"/>
<evidence type="ECO:0000256" key="4">
    <source>
        <dbReference type="ARBA" id="ARBA00019465"/>
    </source>
</evidence>
<dbReference type="InterPro" id="IPR050838">
    <property type="entry name" value="Ketopantoate_reductase"/>
</dbReference>
<evidence type="ECO:0000256" key="3">
    <source>
        <dbReference type="ARBA" id="ARBA00013014"/>
    </source>
</evidence>
<dbReference type="Gene3D" id="3.40.50.720">
    <property type="entry name" value="NAD(P)-binding Rossmann-like Domain"/>
    <property type="match status" value="1"/>
</dbReference>
<dbReference type="EC" id="1.1.1.169" evidence="3"/>
<gene>
    <name evidence="11" type="ORF">PX52LOC_07485</name>
</gene>
<keyword evidence="5" id="KW-0521">NADP</keyword>
<evidence type="ECO:0000256" key="8">
    <source>
        <dbReference type="ARBA" id="ARBA00048793"/>
    </source>
</evidence>
<evidence type="ECO:0000313" key="11">
    <source>
        <dbReference type="EMBL" id="QEL20392.1"/>
    </source>
</evidence>
<dbReference type="InterPro" id="IPR036291">
    <property type="entry name" value="NAD(P)-bd_dom_sf"/>
</dbReference>
<evidence type="ECO:0000256" key="2">
    <source>
        <dbReference type="ARBA" id="ARBA00007870"/>
    </source>
</evidence>